<dbReference type="GeneID" id="93372923"/>
<proteinExistence type="predicted"/>
<dbReference type="AlphaFoldDB" id="A0A0B8N200"/>
<dbReference type="OrthoDB" id="10004816at2"/>
<reference evidence="4 5" key="2">
    <citation type="journal article" date="2016" name="Genome Announc.">
        <title>Draft Genome Sequence of Erythromycin- and Oxytetracycline-Sensitive Nocardia seriolae Strain U-1 (NBRC 110359).</title>
        <authorList>
            <person name="Imajoh M."/>
            <person name="Sukeda M."/>
            <person name="Shimizu M."/>
            <person name="Yamane J."/>
            <person name="Ohnishi K."/>
            <person name="Oshima S."/>
        </authorList>
    </citation>
    <scope>NUCLEOTIDE SEQUENCE [LARGE SCALE GENOMIC DNA]</scope>
    <source>
        <strain evidence="4 5">U-1</strain>
    </source>
</reference>
<protein>
    <submittedName>
        <fullName evidence="3">Vegetative cell wall protein gp1</fullName>
    </submittedName>
</protein>
<dbReference type="PRINTS" id="PR01217">
    <property type="entry name" value="PRICHEXTENSN"/>
</dbReference>
<dbReference type="RefSeq" id="WP_033086783.1">
    <property type="nucleotide sequence ID" value="NZ_AP028459.1"/>
</dbReference>
<reference evidence="3 6" key="3">
    <citation type="submission" date="2016-10" db="EMBL/GenBank/DDBJ databases">
        <title>Genome sequence of Nocardia seriolae strain EM150506, isolated from Anguila japonica.</title>
        <authorList>
            <person name="Han H.-J."/>
        </authorList>
    </citation>
    <scope>NUCLEOTIDE SEQUENCE [LARGE SCALE GENOMIC DNA]</scope>
    <source>
        <strain evidence="3 6">EM150506</strain>
    </source>
</reference>
<feature type="region of interest" description="Disordered" evidence="1">
    <location>
        <begin position="17"/>
        <end position="38"/>
    </location>
</feature>
<evidence type="ECO:0000313" key="6">
    <source>
        <dbReference type="Proteomes" id="UP000180166"/>
    </source>
</evidence>
<accession>A0A0B8N200</accession>
<feature type="transmembrane region" description="Helical" evidence="2">
    <location>
        <begin position="44"/>
        <end position="64"/>
    </location>
</feature>
<reference evidence="5" key="1">
    <citation type="submission" date="2015-07" db="EMBL/GenBank/DDBJ databases">
        <title>Nocardia seriolae U-1 whole genome shotgun sequence.</title>
        <authorList>
            <person name="Imajoh M."/>
            <person name="Fukumoto Y."/>
            <person name="Sukeda M."/>
            <person name="Yamane J."/>
            <person name="Yamasaki K."/>
            <person name="Shimizu M."/>
            <person name="Ohnishi K."/>
            <person name="Oshima S."/>
        </authorList>
    </citation>
    <scope>NUCLEOTIDE SEQUENCE [LARGE SCALE GENOMIC DNA]</scope>
    <source>
        <strain evidence="5">U-1</strain>
    </source>
</reference>
<evidence type="ECO:0000313" key="5">
    <source>
        <dbReference type="Proteomes" id="UP000037179"/>
    </source>
</evidence>
<feature type="region of interest" description="Disordered" evidence="1">
    <location>
        <begin position="66"/>
        <end position="170"/>
    </location>
</feature>
<evidence type="ECO:0000256" key="2">
    <source>
        <dbReference type="SAM" id="Phobius"/>
    </source>
</evidence>
<dbReference type="EMBL" id="BBYQ01000024">
    <property type="protein sequence ID" value="GAP27885.1"/>
    <property type="molecule type" value="Genomic_DNA"/>
</dbReference>
<feature type="compositionally biased region" description="Pro residues" evidence="1">
    <location>
        <begin position="92"/>
        <end position="113"/>
    </location>
</feature>
<dbReference type="KEGG" id="nsr:NS506_07138"/>
<evidence type="ECO:0000313" key="4">
    <source>
        <dbReference type="EMBL" id="GAP27885.1"/>
    </source>
</evidence>
<dbReference type="EMBL" id="CP017839">
    <property type="protein sequence ID" value="APB01163.1"/>
    <property type="molecule type" value="Genomic_DNA"/>
</dbReference>
<sequence>MAVGAVRGKPEVVRDRLATASADDPVTAEGTPGLAAPGEMSSKALVGLVILAMGVVVALIGGTLRAGLHNPGGVDETGTPSSSTTQPVKAQVPPPAPAPAPAPAAPVQMPAPAPQTEQYVAPPAPVEATTESAAAPPPPPAPAPPALPDILAPILPFLLPPPPPPPPPAP</sequence>
<feature type="compositionally biased region" description="Pro residues" evidence="1">
    <location>
        <begin position="135"/>
        <end position="147"/>
    </location>
</feature>
<evidence type="ECO:0000313" key="3">
    <source>
        <dbReference type="EMBL" id="APB01163.1"/>
    </source>
</evidence>
<keyword evidence="5" id="KW-1185">Reference proteome</keyword>
<dbReference type="Proteomes" id="UP000180166">
    <property type="component" value="Chromosome"/>
</dbReference>
<keyword evidence="2" id="KW-0472">Membrane</keyword>
<dbReference type="Proteomes" id="UP000037179">
    <property type="component" value="Unassembled WGS sequence"/>
</dbReference>
<feature type="compositionally biased region" description="Low complexity" evidence="1">
    <location>
        <begin position="148"/>
        <end position="157"/>
    </location>
</feature>
<organism evidence="4 5">
    <name type="scientific">Nocardia seriolae</name>
    <dbReference type="NCBI Taxonomy" id="37332"/>
    <lineage>
        <taxon>Bacteria</taxon>
        <taxon>Bacillati</taxon>
        <taxon>Actinomycetota</taxon>
        <taxon>Actinomycetes</taxon>
        <taxon>Mycobacteriales</taxon>
        <taxon>Nocardiaceae</taxon>
        <taxon>Nocardia</taxon>
    </lineage>
</organism>
<evidence type="ECO:0000256" key="1">
    <source>
        <dbReference type="SAM" id="MobiDB-lite"/>
    </source>
</evidence>
<gene>
    <name evidence="3" type="ORF">NS506_07138</name>
    <name evidence="4" type="ORF">NSK11_contig00024-0050</name>
</gene>
<feature type="compositionally biased region" description="Pro residues" evidence="1">
    <location>
        <begin position="158"/>
        <end position="170"/>
    </location>
</feature>
<keyword evidence="2" id="KW-1133">Transmembrane helix</keyword>
<name>A0A0B8N200_9NOCA</name>
<keyword evidence="2" id="KW-0812">Transmembrane</keyword>